<evidence type="ECO:0000313" key="5">
    <source>
        <dbReference type="Proteomes" id="UP000003755"/>
    </source>
</evidence>
<dbReference type="AlphaFoldDB" id="C9LAE7"/>
<dbReference type="STRING" id="537007.BLAHAN_06397"/>
<dbReference type="HOGENOM" id="CLU_115403_7_0_9"/>
<dbReference type="CDD" id="cd07043">
    <property type="entry name" value="STAS_anti-anti-sigma_factors"/>
    <property type="match status" value="1"/>
</dbReference>
<comment type="similarity">
    <text evidence="1 2">Belongs to the anti-sigma-factor antagonist family.</text>
</comment>
<dbReference type="PROSITE" id="PS50801">
    <property type="entry name" value="STAS"/>
    <property type="match status" value="1"/>
</dbReference>
<comment type="caution">
    <text evidence="4">The sequence shown here is derived from an EMBL/GenBank/DDBJ whole genome shotgun (WGS) entry which is preliminary data.</text>
</comment>
<protein>
    <recommendedName>
        <fullName evidence="2">Anti-sigma factor antagonist</fullName>
    </recommendedName>
</protein>
<dbReference type="GO" id="GO:0043856">
    <property type="term" value="F:anti-sigma factor antagonist activity"/>
    <property type="evidence" value="ECO:0007669"/>
    <property type="project" value="InterPro"/>
</dbReference>
<dbReference type="NCBIfam" id="TIGR00377">
    <property type="entry name" value="ant_ant_sig"/>
    <property type="match status" value="1"/>
</dbReference>
<dbReference type="InterPro" id="IPR036513">
    <property type="entry name" value="STAS_dom_sf"/>
</dbReference>
<keyword evidence="5" id="KW-1185">Reference proteome</keyword>
<organism evidence="4 5">
    <name type="scientific">Blautia hansenii DSM 20583</name>
    <dbReference type="NCBI Taxonomy" id="537007"/>
    <lineage>
        <taxon>Bacteria</taxon>
        <taxon>Bacillati</taxon>
        <taxon>Bacillota</taxon>
        <taxon>Clostridia</taxon>
        <taxon>Lachnospirales</taxon>
        <taxon>Lachnospiraceae</taxon>
        <taxon>Blautia</taxon>
    </lineage>
</organism>
<dbReference type="RefSeq" id="WP_003022855.1">
    <property type="nucleotide sequence ID" value="NZ_CP022413.2"/>
</dbReference>
<dbReference type="Proteomes" id="UP000003755">
    <property type="component" value="Unassembled WGS sequence"/>
</dbReference>
<feature type="domain" description="STAS" evidence="3">
    <location>
        <begin position="20"/>
        <end position="130"/>
    </location>
</feature>
<evidence type="ECO:0000256" key="2">
    <source>
        <dbReference type="RuleBase" id="RU003749"/>
    </source>
</evidence>
<name>C9LAE7_BLAHA</name>
<evidence type="ECO:0000256" key="1">
    <source>
        <dbReference type="ARBA" id="ARBA00009013"/>
    </source>
</evidence>
<dbReference type="PANTHER" id="PTHR33495:SF2">
    <property type="entry name" value="ANTI-SIGMA FACTOR ANTAGONIST TM_1081-RELATED"/>
    <property type="match status" value="1"/>
</dbReference>
<proteinExistence type="inferred from homology"/>
<evidence type="ECO:0000259" key="3">
    <source>
        <dbReference type="PROSITE" id="PS50801"/>
    </source>
</evidence>
<dbReference type="InterPro" id="IPR003658">
    <property type="entry name" value="Anti-sigma_ant"/>
</dbReference>
<dbReference type="PANTHER" id="PTHR33495">
    <property type="entry name" value="ANTI-SIGMA FACTOR ANTAGONIST TM_1081-RELATED-RELATED"/>
    <property type="match status" value="1"/>
</dbReference>
<dbReference type="Gene3D" id="3.30.750.24">
    <property type="entry name" value="STAS domain"/>
    <property type="match status" value="1"/>
</dbReference>
<reference evidence="4" key="1">
    <citation type="submission" date="2009-09" db="EMBL/GenBank/DDBJ databases">
        <authorList>
            <person name="Weinstock G."/>
            <person name="Sodergren E."/>
            <person name="Clifton S."/>
            <person name="Fulton L."/>
            <person name="Fulton B."/>
            <person name="Courtney L."/>
            <person name="Fronick C."/>
            <person name="Harrison M."/>
            <person name="Strong C."/>
            <person name="Farmer C."/>
            <person name="Delahaunty K."/>
            <person name="Markovic C."/>
            <person name="Hall O."/>
            <person name="Minx P."/>
            <person name="Tomlinson C."/>
            <person name="Mitreva M."/>
            <person name="Nelson J."/>
            <person name="Hou S."/>
            <person name="Wollam A."/>
            <person name="Pepin K.H."/>
            <person name="Johnson M."/>
            <person name="Bhonagiri V."/>
            <person name="Nash W.E."/>
            <person name="Warren W."/>
            <person name="Chinwalla A."/>
            <person name="Mardis E.R."/>
            <person name="Wilson R.K."/>
        </authorList>
    </citation>
    <scope>NUCLEOTIDE SEQUENCE [LARGE SCALE GENOMIC DNA]</scope>
    <source>
        <strain evidence="4">DSM 20583</strain>
    </source>
</reference>
<dbReference type="SUPFAM" id="SSF52091">
    <property type="entry name" value="SpoIIaa-like"/>
    <property type="match status" value="1"/>
</dbReference>
<dbReference type="Pfam" id="PF01740">
    <property type="entry name" value="STAS"/>
    <property type="match status" value="1"/>
</dbReference>
<dbReference type="eggNOG" id="COG1366">
    <property type="taxonomic scope" value="Bacteria"/>
</dbReference>
<dbReference type="EMBL" id="ABYU02000030">
    <property type="protein sequence ID" value="EEX20945.1"/>
    <property type="molecule type" value="Genomic_DNA"/>
</dbReference>
<sequence>MSLNLYVEMMLINERVIVKMEDRIKKRGNQLIVYVPKELDHHFAEQITPQVDKELDKGLIKQLVFDFSETGFMDSSGIGMIMGRKRILSYSKGTVAAIHVNDRVLKIMQLSGIYKHIEISQEPVWNYRVR</sequence>
<dbReference type="InterPro" id="IPR002645">
    <property type="entry name" value="STAS_dom"/>
</dbReference>
<accession>C9LAE7</accession>
<gene>
    <name evidence="4" type="ORF">BLAHAN_06397</name>
</gene>
<evidence type="ECO:0000313" key="4">
    <source>
        <dbReference type="EMBL" id="EEX20945.1"/>
    </source>
</evidence>